<proteinExistence type="predicted"/>
<dbReference type="RefSeq" id="XP_038047291.1">
    <property type="nucleotide sequence ID" value="XM_038191363.1"/>
</dbReference>
<dbReference type="Proteomes" id="UP000887568">
    <property type="component" value="Unplaced"/>
</dbReference>
<name>A0A913Z8F8_PATMI</name>
<feature type="compositionally biased region" description="Pro residues" evidence="1">
    <location>
        <begin position="80"/>
        <end position="104"/>
    </location>
</feature>
<feature type="compositionally biased region" description="Low complexity" evidence="1">
    <location>
        <begin position="105"/>
        <end position="114"/>
    </location>
</feature>
<dbReference type="EnsemblMetazoa" id="XM_038191363.1">
    <property type="protein sequence ID" value="XP_038047291.1"/>
    <property type="gene ID" value="LOC119721331"/>
</dbReference>
<evidence type="ECO:0000313" key="3">
    <source>
        <dbReference type="Proteomes" id="UP000887568"/>
    </source>
</evidence>
<dbReference type="AlphaFoldDB" id="A0A913Z8F8"/>
<accession>A0A913Z8F8</accession>
<sequence length="337" mass="39181">MSRYFFNENFNAEEEWVRLFALVGNDPMWGQAVPHAPLAATAHRPSWEMDPAQDAQHREAELIDLTLSDDDDDEVFEPLGPSPIPPPSPALALPQTPPPIPAPAPAQVASAQNPPFLPPNDDLFTEVSILLYIFISKYLKLMLPIYIDRRCEGCILDYPSQKKHSCMSETKENLLNRYLEDMLEDLCDNRHEECIDTWLLEVERNEELQMNYRHPDMAVLLPNDDLFTEATILLYIFVSQFLKLMLPIYIDRRCEGCIKDHPSQTKHSCMIETRENLLNRYVEDMLEGLCDNRHEECIDTWWLEVERNEELQMYYIPIWPFSICTISCVANCSKRKN</sequence>
<keyword evidence="3" id="KW-1185">Reference proteome</keyword>
<dbReference type="GeneID" id="119721331"/>
<feature type="region of interest" description="Disordered" evidence="1">
    <location>
        <begin position="71"/>
        <end position="114"/>
    </location>
</feature>
<protein>
    <submittedName>
        <fullName evidence="2">Uncharacterized protein</fullName>
    </submittedName>
</protein>
<reference evidence="2" key="1">
    <citation type="submission" date="2022-11" db="UniProtKB">
        <authorList>
            <consortium name="EnsemblMetazoa"/>
        </authorList>
    </citation>
    <scope>IDENTIFICATION</scope>
</reference>
<evidence type="ECO:0000256" key="1">
    <source>
        <dbReference type="SAM" id="MobiDB-lite"/>
    </source>
</evidence>
<evidence type="ECO:0000313" key="2">
    <source>
        <dbReference type="EnsemblMetazoa" id="XP_038047291.1"/>
    </source>
</evidence>
<organism evidence="2 3">
    <name type="scientific">Patiria miniata</name>
    <name type="common">Bat star</name>
    <name type="synonym">Asterina miniata</name>
    <dbReference type="NCBI Taxonomy" id="46514"/>
    <lineage>
        <taxon>Eukaryota</taxon>
        <taxon>Metazoa</taxon>
        <taxon>Echinodermata</taxon>
        <taxon>Eleutherozoa</taxon>
        <taxon>Asterozoa</taxon>
        <taxon>Asteroidea</taxon>
        <taxon>Valvatacea</taxon>
        <taxon>Valvatida</taxon>
        <taxon>Asterinidae</taxon>
        <taxon>Patiria</taxon>
    </lineage>
</organism>